<evidence type="ECO:0000313" key="3">
    <source>
        <dbReference type="Proteomes" id="UP000029120"/>
    </source>
</evidence>
<dbReference type="Gramene" id="KFK42826">
    <property type="protein sequence ID" value="KFK42826"/>
    <property type="gene ID" value="AALP_AA1G044500"/>
</dbReference>
<dbReference type="InterPro" id="IPR009060">
    <property type="entry name" value="UBA-like_sf"/>
</dbReference>
<protein>
    <submittedName>
        <fullName evidence="2">Uncharacterized protein</fullName>
    </submittedName>
</protein>
<dbReference type="Pfam" id="PF14555">
    <property type="entry name" value="UBA_4"/>
    <property type="match status" value="1"/>
</dbReference>
<sequence length="128" mass="14418">MKKCSQDDPITRFCKATSECRESALFFLELFNWDLDKAISGFLKDELPPIKNTSPSLEISLDEWREAIRPLTKDSSHDSNDISHGEDIVPMPKSVNVEVEEEGSGKAANESTSIEIDLPFSDHDSDWD</sequence>
<evidence type="ECO:0000256" key="1">
    <source>
        <dbReference type="SAM" id="MobiDB-lite"/>
    </source>
</evidence>
<feature type="compositionally biased region" description="Basic and acidic residues" evidence="1">
    <location>
        <begin position="70"/>
        <end position="87"/>
    </location>
</feature>
<dbReference type="EMBL" id="CM002869">
    <property type="protein sequence ID" value="KFK42826.1"/>
    <property type="molecule type" value="Genomic_DNA"/>
</dbReference>
<evidence type="ECO:0000313" key="2">
    <source>
        <dbReference type="EMBL" id="KFK42826.1"/>
    </source>
</evidence>
<dbReference type="Proteomes" id="UP000029120">
    <property type="component" value="Chromosome 1"/>
</dbReference>
<dbReference type="OMA" id="ISFCKAT"/>
<organism evidence="2 3">
    <name type="scientific">Arabis alpina</name>
    <name type="common">Alpine rock-cress</name>
    <dbReference type="NCBI Taxonomy" id="50452"/>
    <lineage>
        <taxon>Eukaryota</taxon>
        <taxon>Viridiplantae</taxon>
        <taxon>Streptophyta</taxon>
        <taxon>Embryophyta</taxon>
        <taxon>Tracheophyta</taxon>
        <taxon>Spermatophyta</taxon>
        <taxon>Magnoliopsida</taxon>
        <taxon>eudicotyledons</taxon>
        <taxon>Gunneridae</taxon>
        <taxon>Pentapetalae</taxon>
        <taxon>rosids</taxon>
        <taxon>malvids</taxon>
        <taxon>Brassicales</taxon>
        <taxon>Brassicaceae</taxon>
        <taxon>Arabideae</taxon>
        <taxon>Arabis</taxon>
    </lineage>
</organism>
<keyword evidence="3" id="KW-1185">Reference proteome</keyword>
<accession>A0A087HL24</accession>
<dbReference type="OrthoDB" id="25887at2759"/>
<gene>
    <name evidence="2" type="ordered locus">AALP_Aa1g044500</name>
</gene>
<dbReference type="SUPFAM" id="SSF46934">
    <property type="entry name" value="UBA-like"/>
    <property type="match status" value="1"/>
</dbReference>
<dbReference type="AlphaFoldDB" id="A0A087HL24"/>
<reference evidence="3" key="1">
    <citation type="journal article" date="2015" name="Nat. Plants">
        <title>Genome expansion of Arabis alpina linked with retrotransposition and reduced symmetric DNA methylation.</title>
        <authorList>
            <person name="Willing E.M."/>
            <person name="Rawat V."/>
            <person name="Mandakova T."/>
            <person name="Maumus F."/>
            <person name="James G.V."/>
            <person name="Nordstroem K.J."/>
            <person name="Becker C."/>
            <person name="Warthmann N."/>
            <person name="Chica C."/>
            <person name="Szarzynska B."/>
            <person name="Zytnicki M."/>
            <person name="Albani M.C."/>
            <person name="Kiefer C."/>
            <person name="Bergonzi S."/>
            <person name="Castaings L."/>
            <person name="Mateos J.L."/>
            <person name="Berns M.C."/>
            <person name="Bujdoso N."/>
            <person name="Piofczyk T."/>
            <person name="de Lorenzo L."/>
            <person name="Barrero-Sicilia C."/>
            <person name="Mateos I."/>
            <person name="Piednoel M."/>
            <person name="Hagmann J."/>
            <person name="Chen-Min-Tao R."/>
            <person name="Iglesias-Fernandez R."/>
            <person name="Schuster S.C."/>
            <person name="Alonso-Blanco C."/>
            <person name="Roudier F."/>
            <person name="Carbonero P."/>
            <person name="Paz-Ares J."/>
            <person name="Davis S.J."/>
            <person name="Pecinka A."/>
            <person name="Quesneville H."/>
            <person name="Colot V."/>
            <person name="Lysak M.A."/>
            <person name="Weigel D."/>
            <person name="Coupland G."/>
            <person name="Schneeberger K."/>
        </authorList>
    </citation>
    <scope>NUCLEOTIDE SEQUENCE [LARGE SCALE GENOMIC DNA]</scope>
    <source>
        <strain evidence="3">cv. Pajares</strain>
    </source>
</reference>
<name>A0A087HL24_ARAAL</name>
<dbReference type="Gene3D" id="1.10.8.10">
    <property type="entry name" value="DNA helicase RuvA subunit, C-terminal domain"/>
    <property type="match status" value="1"/>
</dbReference>
<proteinExistence type="predicted"/>
<dbReference type="CDD" id="cd14273">
    <property type="entry name" value="UBA_TAP-C_like"/>
    <property type="match status" value="1"/>
</dbReference>
<feature type="region of interest" description="Disordered" evidence="1">
    <location>
        <begin position="70"/>
        <end position="128"/>
    </location>
</feature>